<reference evidence="1" key="1">
    <citation type="journal article" date="2014" name="Front. Microbiol.">
        <title>High frequency of phylogenetically diverse reductive dehalogenase-homologous genes in deep subseafloor sedimentary metagenomes.</title>
        <authorList>
            <person name="Kawai M."/>
            <person name="Futagami T."/>
            <person name="Toyoda A."/>
            <person name="Takaki Y."/>
            <person name="Nishi S."/>
            <person name="Hori S."/>
            <person name="Arai W."/>
            <person name="Tsubouchi T."/>
            <person name="Morono Y."/>
            <person name="Uchiyama I."/>
            <person name="Ito T."/>
            <person name="Fujiyama A."/>
            <person name="Inagaki F."/>
            <person name="Takami H."/>
        </authorList>
    </citation>
    <scope>NUCLEOTIDE SEQUENCE</scope>
    <source>
        <strain evidence="1">Expedition CK06-06</strain>
    </source>
</reference>
<accession>X0VZ25</accession>
<name>X0VZ25_9ZZZZ</name>
<protein>
    <recommendedName>
        <fullName evidence="2">C_GCAxxG_C_C family protein</fullName>
    </recommendedName>
</protein>
<feature type="non-terminal residue" evidence="1">
    <location>
        <position position="1"/>
    </location>
</feature>
<comment type="caution">
    <text evidence="1">The sequence shown here is derived from an EMBL/GenBank/DDBJ whole genome shotgun (WGS) entry which is preliminary data.</text>
</comment>
<sequence length="134" mass="14352">GYLCSQSILMAYAPLFDLDREAAARLAGPFGGGVARRGETCGAVNGACMVLGLRYGHTSADDIDSKERAYEAVQKFISQFEARNGSIGCNHLLELDISTAEGLQQARDRQLFATRCPGFVSDAAEILDQIMSAT</sequence>
<proteinExistence type="predicted"/>
<organism evidence="1">
    <name type="scientific">marine sediment metagenome</name>
    <dbReference type="NCBI Taxonomy" id="412755"/>
    <lineage>
        <taxon>unclassified sequences</taxon>
        <taxon>metagenomes</taxon>
        <taxon>ecological metagenomes</taxon>
    </lineage>
</organism>
<dbReference type="EMBL" id="BARS01021625">
    <property type="protein sequence ID" value="GAG05731.1"/>
    <property type="molecule type" value="Genomic_DNA"/>
</dbReference>
<evidence type="ECO:0000313" key="1">
    <source>
        <dbReference type="EMBL" id="GAG05731.1"/>
    </source>
</evidence>
<evidence type="ECO:0008006" key="2">
    <source>
        <dbReference type="Google" id="ProtNLM"/>
    </source>
</evidence>
<dbReference type="NCBIfam" id="TIGR01909">
    <property type="entry name" value="C_GCAxxG_C_C"/>
    <property type="match status" value="1"/>
</dbReference>
<dbReference type="Pfam" id="PF09719">
    <property type="entry name" value="C_GCAxxG_C_C"/>
    <property type="match status" value="1"/>
</dbReference>
<gene>
    <name evidence="1" type="ORF">S01H1_34696</name>
</gene>
<dbReference type="InterPro" id="IPR010181">
    <property type="entry name" value="CGCAxxGCC_motif"/>
</dbReference>
<dbReference type="AlphaFoldDB" id="X0VZ25"/>